<evidence type="ECO:0000313" key="6">
    <source>
        <dbReference type="EMBL" id="NLJ23419.1"/>
    </source>
</evidence>
<feature type="domain" description="RsdA/BaiN/AoA(So)-like insert" evidence="5">
    <location>
        <begin position="227"/>
        <end position="387"/>
    </location>
</feature>
<evidence type="ECO:0000256" key="2">
    <source>
        <dbReference type="ARBA" id="ARBA00022630"/>
    </source>
</evidence>
<sequence>MRAVFMRQEVEDQSELEQKGLLDDCPGRRYDLIVIGAGPAGLFCAINCRQNARNDDHRRDNRRILILEKKGSPGRKLLLSGSGQCNITHEGEIRNFLNHYGEHGRFLRPAIMGFTNHDLIYYFKAKGLEMASEPGGKIFPQTRRSKDVLDILIEDCKKADIEIQCRKDVRTVNRIEDGFALLGDGFSYRSSILVIATGGCSYPATGSSGDGYRFARSLGHRLTEIGPALTPVIIKDYPFHDLAGISLDNIKISLNNLKKTREGQGDILLTHEGLSGPAILDLSRYIQPEDILKLSFVPKEKRADLEGWFLELSGKEGSRTVKSLLSSIPCSVPLPSRLIGRIIEICGIDPDLGLSQLRRRERMHLVDILVGLPLTVSRPDGFEAAMVTRGGVDWREVNPKTMQSRLVKGLYLAGEVLDVDGDTGGYNLQSCFSTAMLAARSIRKSWDGKMN</sequence>
<dbReference type="InterPro" id="IPR057661">
    <property type="entry name" value="RsdA/BaiN/AoA(So)_Rossmann"/>
</dbReference>
<dbReference type="Pfam" id="PF22780">
    <property type="entry name" value="HI0933_like_1st"/>
    <property type="match status" value="1"/>
</dbReference>
<dbReference type="PANTHER" id="PTHR42887:SF2">
    <property type="entry name" value="OS12G0638800 PROTEIN"/>
    <property type="match status" value="1"/>
</dbReference>
<dbReference type="Gene3D" id="2.40.30.10">
    <property type="entry name" value="Translation factors"/>
    <property type="match status" value="1"/>
</dbReference>
<evidence type="ECO:0000259" key="5">
    <source>
        <dbReference type="Pfam" id="PF22780"/>
    </source>
</evidence>
<feature type="domain" description="RsdA/BaiN/AoA(So)-like Rossmann fold-like" evidence="4">
    <location>
        <begin position="31"/>
        <end position="440"/>
    </location>
</feature>
<dbReference type="InterPro" id="IPR036188">
    <property type="entry name" value="FAD/NAD-bd_sf"/>
</dbReference>
<dbReference type="Gene3D" id="1.10.8.260">
    <property type="entry name" value="HI0933 insert domain-like"/>
    <property type="match status" value="1"/>
</dbReference>
<keyword evidence="2" id="KW-0285">Flavoprotein</keyword>
<dbReference type="PANTHER" id="PTHR42887">
    <property type="entry name" value="OS12G0638800 PROTEIN"/>
    <property type="match status" value="1"/>
</dbReference>
<comment type="cofactor">
    <cofactor evidence="1">
        <name>FAD</name>
        <dbReference type="ChEBI" id="CHEBI:57692"/>
    </cofactor>
</comment>
<evidence type="ECO:0000256" key="1">
    <source>
        <dbReference type="ARBA" id="ARBA00001974"/>
    </source>
</evidence>
<dbReference type="InterPro" id="IPR004792">
    <property type="entry name" value="BaiN-like"/>
</dbReference>
<organism evidence="6 7">
    <name type="scientific">Methanothrix soehngenii</name>
    <name type="common">Methanosaeta concilii</name>
    <dbReference type="NCBI Taxonomy" id="2223"/>
    <lineage>
        <taxon>Archaea</taxon>
        <taxon>Methanobacteriati</taxon>
        <taxon>Methanobacteriota</taxon>
        <taxon>Stenosarchaea group</taxon>
        <taxon>Methanomicrobia</taxon>
        <taxon>Methanotrichales</taxon>
        <taxon>Methanotrichaceae</taxon>
        <taxon>Methanothrix</taxon>
    </lineage>
</organism>
<keyword evidence="3" id="KW-0274">FAD</keyword>
<gene>
    <name evidence="6" type="ORF">GX426_09985</name>
</gene>
<protein>
    <submittedName>
        <fullName evidence="6">NAD(P)/FAD-dependent oxidoreductase</fullName>
    </submittedName>
</protein>
<dbReference type="SUPFAM" id="SSF160996">
    <property type="entry name" value="HI0933 insert domain-like"/>
    <property type="match status" value="1"/>
</dbReference>
<name>A0A7K4AKC1_METSH</name>
<dbReference type="InterPro" id="IPR023166">
    <property type="entry name" value="BaiN-like_dom_sf"/>
</dbReference>
<dbReference type="PRINTS" id="PR00368">
    <property type="entry name" value="FADPNR"/>
</dbReference>
<dbReference type="AlphaFoldDB" id="A0A7K4AKC1"/>
<dbReference type="PRINTS" id="PR00411">
    <property type="entry name" value="PNDRDTASEI"/>
</dbReference>
<dbReference type="InterPro" id="IPR055178">
    <property type="entry name" value="RsdA/BaiN/AoA(So)-like_dom"/>
</dbReference>
<comment type="caution">
    <text evidence="6">The sequence shown here is derived from an EMBL/GenBank/DDBJ whole genome shotgun (WGS) entry which is preliminary data.</text>
</comment>
<dbReference type="SUPFAM" id="SSF51905">
    <property type="entry name" value="FAD/NAD(P)-binding domain"/>
    <property type="match status" value="1"/>
</dbReference>
<evidence type="ECO:0000259" key="4">
    <source>
        <dbReference type="Pfam" id="PF03486"/>
    </source>
</evidence>
<dbReference type="Proteomes" id="UP000544742">
    <property type="component" value="Unassembled WGS sequence"/>
</dbReference>
<evidence type="ECO:0000313" key="7">
    <source>
        <dbReference type="Proteomes" id="UP000544742"/>
    </source>
</evidence>
<dbReference type="Gene3D" id="3.50.50.60">
    <property type="entry name" value="FAD/NAD(P)-binding domain"/>
    <property type="match status" value="1"/>
</dbReference>
<dbReference type="NCBIfam" id="TIGR00275">
    <property type="entry name" value="aminoacetone oxidase family FAD-binding enzyme"/>
    <property type="match status" value="1"/>
</dbReference>
<dbReference type="EMBL" id="JAAYUN010000177">
    <property type="protein sequence ID" value="NLJ23419.1"/>
    <property type="molecule type" value="Genomic_DNA"/>
</dbReference>
<reference evidence="6 7" key="1">
    <citation type="journal article" date="2020" name="Biotechnol. Biofuels">
        <title>New insights from the biogas microbiome by comprehensive genome-resolved metagenomics of nearly 1600 species originating from multiple anaerobic digesters.</title>
        <authorList>
            <person name="Campanaro S."/>
            <person name="Treu L."/>
            <person name="Rodriguez-R L.M."/>
            <person name="Kovalovszki A."/>
            <person name="Ziels R.M."/>
            <person name="Maus I."/>
            <person name="Zhu X."/>
            <person name="Kougias P.G."/>
            <person name="Basile A."/>
            <person name="Luo G."/>
            <person name="Schluter A."/>
            <person name="Konstantinidis K.T."/>
            <person name="Angelidaki I."/>
        </authorList>
    </citation>
    <scope>NUCLEOTIDE SEQUENCE [LARGE SCALE GENOMIC DNA]</scope>
    <source>
        <strain evidence="6">AS27yjCOA_157</strain>
    </source>
</reference>
<evidence type="ECO:0000256" key="3">
    <source>
        <dbReference type="ARBA" id="ARBA00022827"/>
    </source>
</evidence>
<proteinExistence type="predicted"/>
<accession>A0A7K4AKC1</accession>
<dbReference type="Pfam" id="PF03486">
    <property type="entry name" value="HI0933_like"/>
    <property type="match status" value="1"/>
</dbReference>